<dbReference type="EMBL" id="CP034593">
    <property type="protein sequence ID" value="AZQ76299.1"/>
    <property type="molecule type" value="Genomic_DNA"/>
</dbReference>
<reference evidence="2 3" key="1">
    <citation type="submission" date="2018-12" db="EMBL/GenBank/DDBJ databases">
        <title>Complete genome sequence of Flaviflexus sp. H23T48.</title>
        <authorList>
            <person name="Bae J.-W."/>
            <person name="Lee J.-Y."/>
        </authorList>
    </citation>
    <scope>NUCLEOTIDE SEQUENCE [LARGE SCALE GENOMIC DNA]</scope>
    <source>
        <strain evidence="2 3">H23T48</strain>
    </source>
</reference>
<proteinExistence type="predicted"/>
<dbReference type="KEGG" id="flh:EJ997_02045"/>
<dbReference type="Pfam" id="PF07510">
    <property type="entry name" value="GmrSD_C"/>
    <property type="match status" value="1"/>
</dbReference>
<name>A0A3S9PVD5_9ACTO</name>
<evidence type="ECO:0000313" key="3">
    <source>
        <dbReference type="Proteomes" id="UP000280344"/>
    </source>
</evidence>
<evidence type="ECO:0000313" key="2">
    <source>
        <dbReference type="EMBL" id="AZQ76299.1"/>
    </source>
</evidence>
<gene>
    <name evidence="2" type="ORF">EJ997_02045</name>
</gene>
<keyword evidence="3" id="KW-1185">Reference proteome</keyword>
<organism evidence="2 3">
    <name type="scientific">Flaviflexus ciconiae</name>
    <dbReference type="NCBI Taxonomy" id="2496867"/>
    <lineage>
        <taxon>Bacteria</taxon>
        <taxon>Bacillati</taxon>
        <taxon>Actinomycetota</taxon>
        <taxon>Actinomycetes</taxon>
        <taxon>Actinomycetales</taxon>
        <taxon>Actinomycetaceae</taxon>
        <taxon>Flaviflexus</taxon>
    </lineage>
</organism>
<protein>
    <submittedName>
        <fullName evidence="2">DUF1524 domain-containing protein</fullName>
    </submittedName>
</protein>
<dbReference type="InterPro" id="IPR011089">
    <property type="entry name" value="GmrSD_C"/>
</dbReference>
<accession>A0A3S9PVD5</accession>
<sequence length="192" mass="22092">MPQKLSAIWHAHLGELADDVHQQYVNNVGNITLIRHNQGLGNRSFQEKRALYLGRSGLQVTQNYVVDQEVWDDQAIQRRQIYLVKLLVKHALLLPGRFQYSSNWNQVGSRSSQFDSRQVLNRLIGEAIQFISQPTITARVVGDSKVLFEGKEWNLSPLTRELKLRDGTNTRSGAYQGALYWSWDDTRLIDLE</sequence>
<dbReference type="Proteomes" id="UP000280344">
    <property type="component" value="Chromosome"/>
</dbReference>
<evidence type="ECO:0000259" key="1">
    <source>
        <dbReference type="Pfam" id="PF07510"/>
    </source>
</evidence>
<feature type="domain" description="GmrSD restriction endonucleases C-terminal" evidence="1">
    <location>
        <begin position="1"/>
        <end position="85"/>
    </location>
</feature>
<dbReference type="AlphaFoldDB" id="A0A3S9PVD5"/>
<dbReference type="OrthoDB" id="9798761at2"/>